<dbReference type="InterPro" id="IPR050072">
    <property type="entry name" value="Peptidase_M20A"/>
</dbReference>
<reference evidence="9 10" key="1">
    <citation type="submission" date="2018-10" db="EMBL/GenBank/DDBJ databases">
        <title>Co-occurring genomic capacity for anaerobic methane metabolism and dissimilatory sulfite reduction discovered in the Korarchaeota.</title>
        <authorList>
            <person name="Mckay L.J."/>
            <person name="Dlakic M."/>
            <person name="Fields M.W."/>
            <person name="Delmont T.O."/>
            <person name="Eren A.M."/>
            <person name="Jay Z.J."/>
            <person name="Klingelsmith K.B."/>
            <person name="Rusch D.B."/>
            <person name="Inskeep W.P."/>
        </authorList>
    </citation>
    <scope>NUCLEOTIDE SEQUENCE [LARGE SCALE GENOMIC DNA]</scope>
    <source>
        <strain evidence="9 10">MDKW</strain>
    </source>
</reference>
<comment type="caution">
    <text evidence="9">The sequence shown here is derived from an EMBL/GenBank/DDBJ whole genome shotgun (WGS) entry which is preliminary data.</text>
</comment>
<keyword evidence="4" id="KW-0479">Metal-binding</keyword>
<dbReference type="OrthoDB" id="24854at2157"/>
<evidence type="ECO:0000256" key="7">
    <source>
        <dbReference type="ARBA" id="ARBA00023285"/>
    </source>
</evidence>
<keyword evidence="5" id="KW-0378">Hydrolase</keyword>
<gene>
    <name evidence="9" type="ORF">D6D85_10555</name>
</gene>
<keyword evidence="10" id="KW-1185">Reference proteome</keyword>
<evidence type="ECO:0000259" key="8">
    <source>
        <dbReference type="Pfam" id="PF07687"/>
    </source>
</evidence>
<evidence type="ECO:0000256" key="4">
    <source>
        <dbReference type="ARBA" id="ARBA00022723"/>
    </source>
</evidence>
<evidence type="ECO:0000313" key="10">
    <source>
        <dbReference type="Proteomes" id="UP000277582"/>
    </source>
</evidence>
<evidence type="ECO:0000256" key="3">
    <source>
        <dbReference type="ARBA" id="ARBA00006247"/>
    </source>
</evidence>
<proteinExistence type="inferred from homology"/>
<comment type="similarity">
    <text evidence="3">Belongs to the peptidase M20A family.</text>
</comment>
<dbReference type="AlphaFoldDB" id="A0A429GHM3"/>
<name>A0A429GHM3_9CREN</name>
<sequence length="433" mass="48236">MPNLYYSLSERIFKKIDENRDQIAKLVSQLVQIPSITGQEGDAQEFIKEKLTEMGLKVETFEPNVNELKDHPSFFETASYKKFGYSKRPNVIGIWEEGNSGKTLILNGHIDVVPSGPKEEWRYDPWGGEISNGKIYGRGSGDMKGGIVAMIYAVKAIQELEIPINGKVLVESTIEEEDGGIGGALATLLRGYTGNFSINPEPSGLDFYVASAGVLYFKIRVKGRPAHAKEAHKGVNAIDKIWLIYKALKELNEERQRRIVFPPAEECEPDVKGHVTTLNIGMISGGDWPSTVPAWAEIMCRIGWPPGESIREIESQILDRLKEVSRRDPWLRENPPEYCTIGWRAEPSMVNTSDPFVSKLSDLAFKVTGRRPRFCGGTAGLDTRFFINDFNIPSVGYGPIAHNIHGINEFVELDSVIQVAKVIALAIVELLTE</sequence>
<dbReference type="GO" id="GO:0016787">
    <property type="term" value="F:hydrolase activity"/>
    <property type="evidence" value="ECO:0007669"/>
    <property type="project" value="UniProtKB-KW"/>
</dbReference>
<evidence type="ECO:0000256" key="2">
    <source>
        <dbReference type="ARBA" id="ARBA00001947"/>
    </source>
</evidence>
<organism evidence="9 10">
    <name type="scientific">Candidatus Methanodesulfokora washburnensis</name>
    <dbReference type="NCBI Taxonomy" id="2478471"/>
    <lineage>
        <taxon>Archaea</taxon>
        <taxon>Thermoproteota</taxon>
        <taxon>Candidatus Korarchaeia</taxon>
        <taxon>Candidatus Korarchaeia incertae sedis</taxon>
        <taxon>Candidatus Methanodesulfokora</taxon>
    </lineage>
</organism>
<dbReference type="InterPro" id="IPR002933">
    <property type="entry name" value="Peptidase_M20"/>
</dbReference>
<dbReference type="Pfam" id="PF07687">
    <property type="entry name" value="M20_dimer"/>
    <property type="match status" value="1"/>
</dbReference>
<dbReference type="Gene3D" id="3.40.630.10">
    <property type="entry name" value="Zn peptidases"/>
    <property type="match status" value="1"/>
</dbReference>
<feature type="domain" description="Peptidase M20 dimerisation" evidence="8">
    <location>
        <begin position="210"/>
        <end position="327"/>
    </location>
</feature>
<dbReference type="GO" id="GO:0046872">
    <property type="term" value="F:metal ion binding"/>
    <property type="evidence" value="ECO:0007669"/>
    <property type="project" value="UniProtKB-KW"/>
</dbReference>
<dbReference type="RefSeq" id="WP_125671933.1">
    <property type="nucleotide sequence ID" value="NZ_RCOS01000119.1"/>
</dbReference>
<keyword evidence="6" id="KW-0862">Zinc</keyword>
<dbReference type="InterPro" id="IPR010182">
    <property type="entry name" value="ArgE/DapE"/>
</dbReference>
<dbReference type="Gene3D" id="3.30.70.360">
    <property type="match status" value="1"/>
</dbReference>
<protein>
    <submittedName>
        <fullName evidence="9">ArgE/DapE family deacylase</fullName>
    </submittedName>
</protein>
<evidence type="ECO:0000256" key="5">
    <source>
        <dbReference type="ARBA" id="ARBA00022801"/>
    </source>
</evidence>
<evidence type="ECO:0000256" key="1">
    <source>
        <dbReference type="ARBA" id="ARBA00001941"/>
    </source>
</evidence>
<keyword evidence="7" id="KW-0170">Cobalt</keyword>
<dbReference type="EMBL" id="RCOS01000119">
    <property type="protein sequence ID" value="RSN73393.1"/>
    <property type="molecule type" value="Genomic_DNA"/>
</dbReference>
<dbReference type="NCBIfam" id="NF005306">
    <property type="entry name" value="PRK06837.1"/>
    <property type="match status" value="1"/>
</dbReference>
<comment type="cofactor">
    <cofactor evidence="2">
        <name>Zn(2+)</name>
        <dbReference type="ChEBI" id="CHEBI:29105"/>
    </cofactor>
</comment>
<dbReference type="PANTHER" id="PTHR43808">
    <property type="entry name" value="ACETYLORNITHINE DEACETYLASE"/>
    <property type="match status" value="1"/>
</dbReference>
<dbReference type="PANTHER" id="PTHR43808:SF25">
    <property type="entry name" value="PEPTIDASE M20 DIMERISATION DOMAIN-CONTAINING PROTEIN"/>
    <property type="match status" value="1"/>
</dbReference>
<dbReference type="SUPFAM" id="SSF53187">
    <property type="entry name" value="Zn-dependent exopeptidases"/>
    <property type="match status" value="1"/>
</dbReference>
<dbReference type="InterPro" id="IPR011650">
    <property type="entry name" value="Peptidase_M20_dimer"/>
</dbReference>
<dbReference type="NCBIfam" id="TIGR01910">
    <property type="entry name" value="DapE-ArgE"/>
    <property type="match status" value="1"/>
</dbReference>
<dbReference type="SUPFAM" id="SSF55031">
    <property type="entry name" value="Bacterial exopeptidase dimerisation domain"/>
    <property type="match status" value="1"/>
</dbReference>
<dbReference type="Proteomes" id="UP000277582">
    <property type="component" value="Unassembled WGS sequence"/>
</dbReference>
<evidence type="ECO:0000256" key="6">
    <source>
        <dbReference type="ARBA" id="ARBA00022833"/>
    </source>
</evidence>
<dbReference type="Pfam" id="PF01546">
    <property type="entry name" value="Peptidase_M20"/>
    <property type="match status" value="1"/>
</dbReference>
<accession>A0A429GHM3</accession>
<comment type="cofactor">
    <cofactor evidence="1">
        <name>Co(2+)</name>
        <dbReference type="ChEBI" id="CHEBI:48828"/>
    </cofactor>
</comment>
<dbReference type="InterPro" id="IPR036264">
    <property type="entry name" value="Bact_exopeptidase_dim_dom"/>
</dbReference>
<evidence type="ECO:0000313" key="9">
    <source>
        <dbReference type="EMBL" id="RSN73393.1"/>
    </source>
</evidence>